<protein>
    <submittedName>
        <fullName evidence="1">Uncharacterized protein</fullName>
    </submittedName>
</protein>
<keyword evidence="2" id="KW-1185">Reference proteome</keyword>
<sequence>MPTDRHRNKLLLDDAAVESHGEFFGDGNSGCGYTHTCVRIGTAAPTVADQGRLLQWRTGRAAKQVSEYKGLSRLRKASGADIIQTVGSKPDAEFGVLSRQDEWPWFAHTTTA</sequence>
<dbReference type="Proteomes" id="UP000281553">
    <property type="component" value="Unassembled WGS sequence"/>
</dbReference>
<gene>
    <name evidence="1" type="ORF">DILT_LOCUS19219</name>
</gene>
<dbReference type="EMBL" id="UYRU01109567">
    <property type="protein sequence ID" value="VDN43912.1"/>
    <property type="molecule type" value="Genomic_DNA"/>
</dbReference>
<dbReference type="AlphaFoldDB" id="A0A3P7RKJ7"/>
<name>A0A3P7RKJ7_DIBLA</name>
<proteinExistence type="predicted"/>
<evidence type="ECO:0000313" key="1">
    <source>
        <dbReference type="EMBL" id="VDN43912.1"/>
    </source>
</evidence>
<accession>A0A3P7RKJ7</accession>
<organism evidence="1 2">
    <name type="scientific">Dibothriocephalus latus</name>
    <name type="common">Fish tapeworm</name>
    <name type="synonym">Diphyllobothrium latum</name>
    <dbReference type="NCBI Taxonomy" id="60516"/>
    <lineage>
        <taxon>Eukaryota</taxon>
        <taxon>Metazoa</taxon>
        <taxon>Spiralia</taxon>
        <taxon>Lophotrochozoa</taxon>
        <taxon>Platyhelminthes</taxon>
        <taxon>Cestoda</taxon>
        <taxon>Eucestoda</taxon>
        <taxon>Diphyllobothriidea</taxon>
        <taxon>Diphyllobothriidae</taxon>
        <taxon>Dibothriocephalus</taxon>
    </lineage>
</organism>
<reference evidence="1 2" key="1">
    <citation type="submission" date="2018-11" db="EMBL/GenBank/DDBJ databases">
        <authorList>
            <consortium name="Pathogen Informatics"/>
        </authorList>
    </citation>
    <scope>NUCLEOTIDE SEQUENCE [LARGE SCALE GENOMIC DNA]</scope>
</reference>
<evidence type="ECO:0000313" key="2">
    <source>
        <dbReference type="Proteomes" id="UP000281553"/>
    </source>
</evidence>